<dbReference type="AlphaFoldDB" id="A0A7W6ZP85"/>
<feature type="transmembrane region" description="Helical" evidence="7">
    <location>
        <begin position="332"/>
        <end position="349"/>
    </location>
</feature>
<protein>
    <submittedName>
        <fullName evidence="8">Urea transport system permease protein</fullName>
    </submittedName>
</protein>
<feature type="transmembrane region" description="Helical" evidence="7">
    <location>
        <begin position="208"/>
        <end position="229"/>
    </location>
</feature>
<dbReference type="RefSeq" id="WP_028751903.1">
    <property type="nucleotide sequence ID" value="NZ_JACIIG010000001.1"/>
</dbReference>
<evidence type="ECO:0000313" key="8">
    <source>
        <dbReference type="EMBL" id="MBB4566226.1"/>
    </source>
</evidence>
<reference evidence="8 9" key="1">
    <citation type="submission" date="2020-08" db="EMBL/GenBank/DDBJ databases">
        <title>Genomic Encyclopedia of Type Strains, Phase IV (KMG-V): Genome sequencing to study the core and pangenomes of soil and plant-associated prokaryotes.</title>
        <authorList>
            <person name="Whitman W."/>
        </authorList>
    </citation>
    <scope>NUCLEOTIDE SEQUENCE [LARGE SCALE GENOMIC DNA]</scope>
    <source>
        <strain evidence="8 9">SEMIA 492</strain>
    </source>
</reference>
<evidence type="ECO:0000256" key="2">
    <source>
        <dbReference type="ARBA" id="ARBA00022475"/>
    </source>
</evidence>
<feature type="region of interest" description="Disordered" evidence="6">
    <location>
        <begin position="365"/>
        <end position="389"/>
    </location>
</feature>
<dbReference type="GO" id="GO:0005886">
    <property type="term" value="C:plasma membrane"/>
    <property type="evidence" value="ECO:0007669"/>
    <property type="project" value="UniProtKB-SubCell"/>
</dbReference>
<keyword evidence="3 7" id="KW-0812">Transmembrane</keyword>
<evidence type="ECO:0000256" key="3">
    <source>
        <dbReference type="ARBA" id="ARBA00022692"/>
    </source>
</evidence>
<organism evidence="8 9">
    <name type="scientific">Rhizobium leucaenae</name>
    <dbReference type="NCBI Taxonomy" id="29450"/>
    <lineage>
        <taxon>Bacteria</taxon>
        <taxon>Pseudomonadati</taxon>
        <taxon>Pseudomonadota</taxon>
        <taxon>Alphaproteobacteria</taxon>
        <taxon>Hyphomicrobiales</taxon>
        <taxon>Rhizobiaceae</taxon>
        <taxon>Rhizobium/Agrobacterium group</taxon>
        <taxon>Rhizobium</taxon>
    </lineage>
</organism>
<evidence type="ECO:0000256" key="4">
    <source>
        <dbReference type="ARBA" id="ARBA00022989"/>
    </source>
</evidence>
<feature type="transmembrane region" description="Helical" evidence="7">
    <location>
        <begin position="259"/>
        <end position="277"/>
    </location>
</feature>
<feature type="transmembrane region" description="Helical" evidence="7">
    <location>
        <begin position="297"/>
        <end position="320"/>
    </location>
</feature>
<comment type="subcellular location">
    <subcellularLocation>
        <location evidence="1">Cell membrane</location>
        <topology evidence="1">Multi-pass membrane protein</topology>
    </subcellularLocation>
</comment>
<dbReference type="OrthoDB" id="9034298at2"/>
<gene>
    <name evidence="8" type="ORF">GGE60_000314</name>
</gene>
<feature type="transmembrane region" description="Helical" evidence="7">
    <location>
        <begin position="160"/>
        <end position="178"/>
    </location>
</feature>
<feature type="transmembrane region" description="Helical" evidence="7">
    <location>
        <begin position="14"/>
        <end position="34"/>
    </location>
</feature>
<keyword evidence="9" id="KW-1185">Reference proteome</keyword>
<name>A0A7W6ZP85_9HYPH</name>
<accession>A0A7W6ZP85</accession>
<feature type="transmembrane region" description="Helical" evidence="7">
    <location>
        <begin position="80"/>
        <end position="98"/>
    </location>
</feature>
<dbReference type="Proteomes" id="UP000543836">
    <property type="component" value="Unassembled WGS sequence"/>
</dbReference>
<evidence type="ECO:0000256" key="7">
    <source>
        <dbReference type="SAM" id="Phobius"/>
    </source>
</evidence>
<keyword evidence="4 7" id="KW-1133">Transmembrane helix</keyword>
<proteinExistence type="predicted"/>
<dbReference type="InterPro" id="IPR017778">
    <property type="entry name" value="ABC_transptr_urea_perm_UrtC"/>
</dbReference>
<dbReference type="CDD" id="cd06581">
    <property type="entry name" value="TM_PBP1_LivM_like"/>
    <property type="match status" value="1"/>
</dbReference>
<dbReference type="InterPro" id="IPR001851">
    <property type="entry name" value="ABC_transp_permease"/>
</dbReference>
<dbReference type="PANTHER" id="PTHR30482">
    <property type="entry name" value="HIGH-AFFINITY BRANCHED-CHAIN AMINO ACID TRANSPORT SYSTEM PERMEASE"/>
    <property type="match status" value="1"/>
</dbReference>
<dbReference type="EMBL" id="JACIIG010000001">
    <property type="protein sequence ID" value="MBB4566226.1"/>
    <property type="molecule type" value="Genomic_DNA"/>
</dbReference>
<evidence type="ECO:0000256" key="6">
    <source>
        <dbReference type="SAM" id="MobiDB-lite"/>
    </source>
</evidence>
<keyword evidence="2" id="KW-1003">Cell membrane</keyword>
<dbReference type="PANTHER" id="PTHR30482:SF4">
    <property type="entry name" value="SLR1201 PROTEIN"/>
    <property type="match status" value="1"/>
</dbReference>
<dbReference type="InterPro" id="IPR043428">
    <property type="entry name" value="LivM-like"/>
</dbReference>
<comment type="caution">
    <text evidence="8">The sequence shown here is derived from an EMBL/GenBank/DDBJ whole genome shotgun (WGS) entry which is preliminary data.</text>
</comment>
<evidence type="ECO:0000256" key="5">
    <source>
        <dbReference type="ARBA" id="ARBA00023136"/>
    </source>
</evidence>
<feature type="transmembrane region" description="Helical" evidence="7">
    <location>
        <begin position="130"/>
        <end position="153"/>
    </location>
</feature>
<dbReference type="Pfam" id="PF02653">
    <property type="entry name" value="BPD_transp_2"/>
    <property type="match status" value="1"/>
</dbReference>
<sequence>MITAFLLRSLDRRIGIAIAILLVVAVFVPLANLALPDTSPLHVPTYLMSLFGKYLTYALLALALDLVWGYCGILSLGHGAFFALGGYAMGMYLMRQIGSRGTYGNPILPDFMVFLNWKELPWFWYGFDHFWFAMIMVLVAPGLLAFVFGWFAFRSRVNGVYLSIITQAMTYALLLAFFRNDMGFGGNNGLTDFKDILGFNIQADGTRAVLFAITALFLALALMLSSAIVRSKFGKVLVGVRDAESRTRFLGYRVEHMKLFVFVVSAMMAGIAGALYVPQIGIINPGEFAPANSIEVVIWTAVGGRATLIGPIIGAILVNGGKTIFTGLFPDFWLFALGGLFVAVTLLLPKGIVGTIAQYIGGDRQPVSAKPDAEEDETEAGKTTIQAAE</sequence>
<evidence type="ECO:0000256" key="1">
    <source>
        <dbReference type="ARBA" id="ARBA00004651"/>
    </source>
</evidence>
<dbReference type="NCBIfam" id="TIGR03408">
    <property type="entry name" value="urea_trans_UrtC"/>
    <property type="match status" value="1"/>
</dbReference>
<dbReference type="GO" id="GO:0015658">
    <property type="term" value="F:branched-chain amino acid transmembrane transporter activity"/>
    <property type="evidence" value="ECO:0007669"/>
    <property type="project" value="InterPro"/>
</dbReference>
<keyword evidence="5 7" id="KW-0472">Membrane</keyword>
<evidence type="ECO:0000313" key="9">
    <source>
        <dbReference type="Proteomes" id="UP000543836"/>
    </source>
</evidence>